<evidence type="ECO:0000256" key="1">
    <source>
        <dbReference type="ARBA" id="ARBA00023015"/>
    </source>
</evidence>
<dbReference type="RefSeq" id="WP_096920006.1">
    <property type="nucleotide sequence ID" value="NZ_CP029487.1"/>
</dbReference>
<dbReference type="AlphaFoldDB" id="A0A4P9C658"/>
<proteinExistence type="predicted"/>
<organism evidence="5 6">
    <name type="scientific">Eubacterium maltosivorans</name>
    <dbReference type="NCBI Taxonomy" id="2041044"/>
    <lineage>
        <taxon>Bacteria</taxon>
        <taxon>Bacillati</taxon>
        <taxon>Bacillota</taxon>
        <taxon>Clostridia</taxon>
        <taxon>Eubacteriales</taxon>
        <taxon>Eubacteriaceae</taxon>
        <taxon>Eubacterium</taxon>
    </lineage>
</organism>
<dbReference type="KEGG" id="emt:CPZ25_006330"/>
<dbReference type="Proteomes" id="UP000218387">
    <property type="component" value="Chromosome"/>
</dbReference>
<dbReference type="InterPro" id="IPR036388">
    <property type="entry name" value="WH-like_DNA-bd_sf"/>
</dbReference>
<feature type="domain" description="HTH gntR-type" evidence="4">
    <location>
        <begin position="7"/>
        <end position="75"/>
    </location>
</feature>
<dbReference type="Pfam" id="PF00392">
    <property type="entry name" value="GntR"/>
    <property type="match status" value="1"/>
</dbReference>
<dbReference type="GO" id="GO:0003700">
    <property type="term" value="F:DNA-binding transcription factor activity"/>
    <property type="evidence" value="ECO:0007669"/>
    <property type="project" value="InterPro"/>
</dbReference>
<evidence type="ECO:0000313" key="5">
    <source>
        <dbReference type="EMBL" id="QCT70958.1"/>
    </source>
</evidence>
<dbReference type="PANTHER" id="PTHR44846:SF1">
    <property type="entry name" value="MANNOSYL-D-GLYCERATE TRANSPORT_METABOLISM SYSTEM REPRESSOR MNGR-RELATED"/>
    <property type="match status" value="1"/>
</dbReference>
<evidence type="ECO:0000259" key="4">
    <source>
        <dbReference type="PROSITE" id="PS50949"/>
    </source>
</evidence>
<dbReference type="InterPro" id="IPR000524">
    <property type="entry name" value="Tscrpt_reg_HTH_GntR"/>
</dbReference>
<accession>A0A4P9C658</accession>
<keyword evidence="2" id="KW-0238">DNA-binding</keyword>
<sequence length="233" mass="27562">MSNEQLFTTYQVVYEDLKDKILDKTFQPGEKLPSFSELCEIYNVSNITVRRSIELLRQNGYVHSKPRIGNFVNEIKNEVYALRYNQRTSMKHEPTDVKVLSVDSVDLEEMKQYTKVRPNRRARCIKIARIHYFGQLPVMYELIFILHNPWLNIHSYNEERWISDGISVINNYDINKKFYLSVDNHCGPVKDKLYLEAEDSMFRILIEYYTKQNRFAGISVSFASCDDIDFQIS</sequence>
<dbReference type="GO" id="GO:0003677">
    <property type="term" value="F:DNA binding"/>
    <property type="evidence" value="ECO:0007669"/>
    <property type="project" value="UniProtKB-KW"/>
</dbReference>
<dbReference type="SMART" id="SM00345">
    <property type="entry name" value="HTH_GNTR"/>
    <property type="match status" value="1"/>
</dbReference>
<reference evidence="5 6" key="1">
    <citation type="submission" date="2018-05" db="EMBL/GenBank/DDBJ databases">
        <title>Genome comparison of Eubacterium sp.</title>
        <authorList>
            <person name="Feng Y."/>
            <person name="Sanchez-Andrea I."/>
            <person name="Stams A.J.M."/>
            <person name="De Vos W.M."/>
        </authorList>
    </citation>
    <scope>NUCLEOTIDE SEQUENCE [LARGE SCALE GENOMIC DNA]</scope>
    <source>
        <strain evidence="5 6">YI</strain>
    </source>
</reference>
<name>A0A4P9C658_EUBML</name>
<dbReference type="CDD" id="cd07377">
    <property type="entry name" value="WHTH_GntR"/>
    <property type="match status" value="1"/>
</dbReference>
<dbReference type="GO" id="GO:0045892">
    <property type="term" value="P:negative regulation of DNA-templated transcription"/>
    <property type="evidence" value="ECO:0007669"/>
    <property type="project" value="TreeGrafter"/>
</dbReference>
<evidence type="ECO:0000256" key="3">
    <source>
        <dbReference type="ARBA" id="ARBA00023163"/>
    </source>
</evidence>
<gene>
    <name evidence="5" type="ORF">CPZ25_006330</name>
</gene>
<dbReference type="InterPro" id="IPR036390">
    <property type="entry name" value="WH_DNA-bd_sf"/>
</dbReference>
<dbReference type="InterPro" id="IPR050679">
    <property type="entry name" value="Bact_HTH_transcr_reg"/>
</dbReference>
<dbReference type="EMBL" id="CP029487">
    <property type="protein sequence ID" value="QCT70958.1"/>
    <property type="molecule type" value="Genomic_DNA"/>
</dbReference>
<dbReference type="PANTHER" id="PTHR44846">
    <property type="entry name" value="MANNOSYL-D-GLYCERATE TRANSPORT/METABOLISM SYSTEM REPRESSOR MNGR-RELATED"/>
    <property type="match status" value="1"/>
</dbReference>
<keyword evidence="6" id="KW-1185">Reference proteome</keyword>
<dbReference type="SUPFAM" id="SSF46785">
    <property type="entry name" value="Winged helix' DNA-binding domain"/>
    <property type="match status" value="1"/>
</dbReference>
<dbReference type="Gene3D" id="1.10.10.10">
    <property type="entry name" value="Winged helix-like DNA-binding domain superfamily/Winged helix DNA-binding domain"/>
    <property type="match status" value="1"/>
</dbReference>
<evidence type="ECO:0000313" key="6">
    <source>
        <dbReference type="Proteomes" id="UP000218387"/>
    </source>
</evidence>
<dbReference type="PROSITE" id="PS50949">
    <property type="entry name" value="HTH_GNTR"/>
    <property type="match status" value="1"/>
</dbReference>
<evidence type="ECO:0000256" key="2">
    <source>
        <dbReference type="ARBA" id="ARBA00023125"/>
    </source>
</evidence>
<protein>
    <submittedName>
        <fullName evidence="5">GntR family transcriptional regulator</fullName>
    </submittedName>
</protein>
<keyword evidence="3" id="KW-0804">Transcription</keyword>
<keyword evidence="1" id="KW-0805">Transcription regulation</keyword>